<proteinExistence type="predicted"/>
<name>A0A8A1M0M4_AJECA</name>
<reference evidence="1" key="1">
    <citation type="submission" date="2021-01" db="EMBL/GenBank/DDBJ databases">
        <title>Chromosome-level genome assembly of a human fungal pathogen reveals clustering of transcriptionally co-regulated genes.</title>
        <authorList>
            <person name="Voorhies M."/>
            <person name="Cohen S."/>
            <person name="Shea T.P."/>
            <person name="Petrus S."/>
            <person name="Munoz J.F."/>
            <person name="Poplawski S."/>
            <person name="Goldman W.E."/>
            <person name="Michael T."/>
            <person name="Cuomo C.A."/>
            <person name="Sil A."/>
            <person name="Beyhan S."/>
        </authorList>
    </citation>
    <scope>NUCLEOTIDE SEQUENCE</scope>
    <source>
        <strain evidence="1">WU24</strain>
    </source>
</reference>
<protein>
    <submittedName>
        <fullName evidence="1">Uncharacterized protein</fullName>
    </submittedName>
</protein>
<dbReference type="VEuPathDB" id="FungiDB:I7I51_07391"/>
<dbReference type="AlphaFoldDB" id="A0A8A1M0M4"/>
<gene>
    <name evidence="1" type="ORF">I7I51_07391</name>
</gene>
<evidence type="ECO:0000313" key="1">
    <source>
        <dbReference type="EMBL" id="QSS57972.1"/>
    </source>
</evidence>
<evidence type="ECO:0000313" key="2">
    <source>
        <dbReference type="Proteomes" id="UP000663671"/>
    </source>
</evidence>
<accession>A0A8A1M0M4</accession>
<dbReference type="EMBL" id="CP069109">
    <property type="protein sequence ID" value="QSS57972.1"/>
    <property type="molecule type" value="Genomic_DNA"/>
</dbReference>
<dbReference type="Proteomes" id="UP000663671">
    <property type="component" value="Chromosome 2"/>
</dbReference>
<organism evidence="1 2">
    <name type="scientific">Ajellomyces capsulatus</name>
    <name type="common">Darling's disease fungus</name>
    <name type="synonym">Histoplasma capsulatum</name>
    <dbReference type="NCBI Taxonomy" id="5037"/>
    <lineage>
        <taxon>Eukaryota</taxon>
        <taxon>Fungi</taxon>
        <taxon>Dikarya</taxon>
        <taxon>Ascomycota</taxon>
        <taxon>Pezizomycotina</taxon>
        <taxon>Eurotiomycetes</taxon>
        <taxon>Eurotiomycetidae</taxon>
        <taxon>Onygenales</taxon>
        <taxon>Ajellomycetaceae</taxon>
        <taxon>Histoplasma</taxon>
    </lineage>
</organism>
<sequence length="123" mass="13919">MAGEEEGGNQGLKNQRRQYASIHFLRAGYTALYSLPNDQQLFKQDNLVDPLLHALEFVQLSSMALFLNFEAEFRRSNSLQRSRLISAFESVRAGDGDQVIDPRKSNALLSSSFSYIRSIMART</sequence>